<accession>A0A9J6CWN1</accession>
<sequence length="148" mass="16673">MSGQSTCPVNITMEEALERDRSYDKHKAKCMAAVLPSVEASMREKEACRIVVEATNMSSAAFWTVTQEQLDLESKRAVCLREALPDTPEAERAVAFRRAAQEANSLTKRHTDLRQKVSVLEGLSFERLITKLTFSERSYKQCDISPDT</sequence>
<protein>
    <submittedName>
        <fullName evidence="1">Uncharacterized protein</fullName>
    </submittedName>
</protein>
<comment type="caution">
    <text evidence="1">The sequence shown here is derived from an EMBL/GenBank/DDBJ whole genome shotgun (WGS) entry which is preliminary data.</text>
</comment>
<evidence type="ECO:0000313" key="1">
    <source>
        <dbReference type="EMBL" id="KAH7940397.1"/>
    </source>
</evidence>
<reference evidence="1" key="1">
    <citation type="journal article" date="2020" name="Cell">
        <title>Large-Scale Comparative Analyses of Tick Genomes Elucidate Their Genetic Diversity and Vector Capacities.</title>
        <authorList>
            <consortium name="Tick Genome and Microbiome Consortium (TIGMIC)"/>
            <person name="Jia N."/>
            <person name="Wang J."/>
            <person name="Shi W."/>
            <person name="Du L."/>
            <person name="Sun Y."/>
            <person name="Zhan W."/>
            <person name="Jiang J.F."/>
            <person name="Wang Q."/>
            <person name="Zhang B."/>
            <person name="Ji P."/>
            <person name="Bell-Sakyi L."/>
            <person name="Cui X.M."/>
            <person name="Yuan T.T."/>
            <person name="Jiang B.G."/>
            <person name="Yang W.F."/>
            <person name="Lam T.T."/>
            <person name="Chang Q.C."/>
            <person name="Ding S.J."/>
            <person name="Wang X.J."/>
            <person name="Zhu J.G."/>
            <person name="Ruan X.D."/>
            <person name="Zhao L."/>
            <person name="Wei J.T."/>
            <person name="Ye R.Z."/>
            <person name="Que T.C."/>
            <person name="Du C.H."/>
            <person name="Zhou Y.H."/>
            <person name="Cheng J.X."/>
            <person name="Dai P.F."/>
            <person name="Guo W.B."/>
            <person name="Han X.H."/>
            <person name="Huang E.J."/>
            <person name="Li L.F."/>
            <person name="Wei W."/>
            <person name="Gao Y.C."/>
            <person name="Liu J.Z."/>
            <person name="Shao H.Z."/>
            <person name="Wang X."/>
            <person name="Wang C.C."/>
            <person name="Yang T.C."/>
            <person name="Huo Q.B."/>
            <person name="Li W."/>
            <person name="Chen H.Y."/>
            <person name="Chen S.E."/>
            <person name="Zhou L.G."/>
            <person name="Ni X.B."/>
            <person name="Tian J.H."/>
            <person name="Sheng Y."/>
            <person name="Liu T."/>
            <person name="Pan Y.S."/>
            <person name="Xia L.Y."/>
            <person name="Li J."/>
            <person name="Zhao F."/>
            <person name="Cao W.C."/>
        </authorList>
    </citation>
    <scope>NUCLEOTIDE SEQUENCE</scope>
    <source>
        <strain evidence="1">Rmic-2018</strain>
    </source>
</reference>
<name>A0A9J6CWN1_RHIMP</name>
<reference evidence="1" key="2">
    <citation type="submission" date="2021-09" db="EMBL/GenBank/DDBJ databases">
        <authorList>
            <person name="Jia N."/>
            <person name="Wang J."/>
            <person name="Shi W."/>
            <person name="Du L."/>
            <person name="Sun Y."/>
            <person name="Zhan W."/>
            <person name="Jiang J."/>
            <person name="Wang Q."/>
            <person name="Zhang B."/>
            <person name="Ji P."/>
            <person name="Sakyi L.B."/>
            <person name="Cui X."/>
            <person name="Yuan T."/>
            <person name="Jiang B."/>
            <person name="Yang W."/>
            <person name="Lam T.T.-Y."/>
            <person name="Chang Q."/>
            <person name="Ding S."/>
            <person name="Wang X."/>
            <person name="Zhu J."/>
            <person name="Ruan X."/>
            <person name="Zhao L."/>
            <person name="Wei J."/>
            <person name="Que T."/>
            <person name="Du C."/>
            <person name="Cheng J."/>
            <person name="Dai P."/>
            <person name="Han X."/>
            <person name="Huang E."/>
            <person name="Gao Y."/>
            <person name="Liu J."/>
            <person name="Shao H."/>
            <person name="Ye R."/>
            <person name="Li L."/>
            <person name="Wei W."/>
            <person name="Wang X."/>
            <person name="Wang C."/>
            <person name="Huo Q."/>
            <person name="Li W."/>
            <person name="Guo W."/>
            <person name="Chen H."/>
            <person name="Chen S."/>
            <person name="Zhou L."/>
            <person name="Zhou L."/>
            <person name="Ni X."/>
            <person name="Tian J."/>
            <person name="Zhou Y."/>
            <person name="Sheng Y."/>
            <person name="Liu T."/>
            <person name="Pan Y."/>
            <person name="Xia L."/>
            <person name="Li J."/>
            <person name="Zhao F."/>
            <person name="Cao W."/>
        </authorList>
    </citation>
    <scope>NUCLEOTIDE SEQUENCE</scope>
    <source>
        <strain evidence="1">Rmic-2018</strain>
        <tissue evidence="1">Larvae</tissue>
    </source>
</reference>
<gene>
    <name evidence="1" type="ORF">HPB51_028737</name>
</gene>
<keyword evidence="2" id="KW-1185">Reference proteome</keyword>
<dbReference type="AlphaFoldDB" id="A0A9J6CWN1"/>
<dbReference type="EMBL" id="JABSTU010005647">
    <property type="protein sequence ID" value="KAH7940397.1"/>
    <property type="molecule type" value="Genomic_DNA"/>
</dbReference>
<evidence type="ECO:0000313" key="2">
    <source>
        <dbReference type="Proteomes" id="UP000821866"/>
    </source>
</evidence>
<dbReference type="VEuPathDB" id="VectorBase:LOC119186545"/>
<proteinExistence type="predicted"/>
<dbReference type="Proteomes" id="UP000821866">
    <property type="component" value="Unassembled WGS sequence"/>
</dbReference>
<organism evidence="1 2">
    <name type="scientific">Rhipicephalus microplus</name>
    <name type="common">Cattle tick</name>
    <name type="synonym">Boophilus microplus</name>
    <dbReference type="NCBI Taxonomy" id="6941"/>
    <lineage>
        <taxon>Eukaryota</taxon>
        <taxon>Metazoa</taxon>
        <taxon>Ecdysozoa</taxon>
        <taxon>Arthropoda</taxon>
        <taxon>Chelicerata</taxon>
        <taxon>Arachnida</taxon>
        <taxon>Acari</taxon>
        <taxon>Parasitiformes</taxon>
        <taxon>Ixodida</taxon>
        <taxon>Ixodoidea</taxon>
        <taxon>Ixodidae</taxon>
        <taxon>Rhipicephalinae</taxon>
        <taxon>Rhipicephalus</taxon>
        <taxon>Boophilus</taxon>
    </lineage>
</organism>